<reference evidence="1 2" key="1">
    <citation type="journal article" date="2007" name="Nat. Biotechnol.">
        <title>Complete genome sequence of the myxobacterium Sorangium cellulosum.</title>
        <authorList>
            <person name="Schneiker S."/>
            <person name="Perlova O."/>
            <person name="Kaiser O."/>
            <person name="Gerth K."/>
            <person name="Alici A."/>
            <person name="Altmeyer M.O."/>
            <person name="Bartels D."/>
            <person name="Bekel T."/>
            <person name="Beyer S."/>
            <person name="Bode E."/>
            <person name="Bode H.B."/>
            <person name="Bolten C.J."/>
            <person name="Choudhuri J.V."/>
            <person name="Doss S."/>
            <person name="Elnakady Y.A."/>
            <person name="Frank B."/>
            <person name="Gaigalat L."/>
            <person name="Goesmann A."/>
            <person name="Groeger C."/>
            <person name="Gross F."/>
            <person name="Jelsbak L."/>
            <person name="Jelsbak L."/>
            <person name="Kalinowski J."/>
            <person name="Kegler C."/>
            <person name="Knauber T."/>
            <person name="Konietzny S."/>
            <person name="Kopp M."/>
            <person name="Krause L."/>
            <person name="Krug D."/>
            <person name="Linke B."/>
            <person name="Mahmud T."/>
            <person name="Martinez-Arias R."/>
            <person name="McHardy A.C."/>
            <person name="Merai M."/>
            <person name="Meyer F."/>
            <person name="Mormann S."/>
            <person name="Munoz-Dorado J."/>
            <person name="Perez J."/>
            <person name="Pradella S."/>
            <person name="Rachid S."/>
            <person name="Raddatz G."/>
            <person name="Rosenau F."/>
            <person name="Rueckert C."/>
            <person name="Sasse F."/>
            <person name="Scharfe M."/>
            <person name="Schuster S.C."/>
            <person name="Suen G."/>
            <person name="Treuner-Lange A."/>
            <person name="Velicer G.J."/>
            <person name="Vorholter F.-J."/>
            <person name="Weissman K.J."/>
            <person name="Welch R.D."/>
            <person name="Wenzel S.C."/>
            <person name="Whitworth D.E."/>
            <person name="Wilhelm S."/>
            <person name="Wittmann C."/>
            <person name="Bloecker H."/>
            <person name="Puehler A."/>
            <person name="Mueller R."/>
        </authorList>
    </citation>
    <scope>NUCLEOTIDE SEQUENCE [LARGE SCALE GENOMIC DNA]</scope>
    <source>
        <strain evidence="2">So ce56</strain>
    </source>
</reference>
<proteinExistence type="predicted"/>
<evidence type="ECO:0000313" key="2">
    <source>
        <dbReference type="Proteomes" id="UP000002139"/>
    </source>
</evidence>
<protein>
    <submittedName>
        <fullName evidence="1">Uncharacterized protein</fullName>
    </submittedName>
</protein>
<evidence type="ECO:0000313" key="1">
    <source>
        <dbReference type="EMBL" id="CAN97622.1"/>
    </source>
</evidence>
<organism evidence="1 2">
    <name type="scientific">Sorangium cellulosum (strain So ce56)</name>
    <name type="common">Polyangium cellulosum (strain So ce56)</name>
    <dbReference type="NCBI Taxonomy" id="448385"/>
    <lineage>
        <taxon>Bacteria</taxon>
        <taxon>Pseudomonadati</taxon>
        <taxon>Myxococcota</taxon>
        <taxon>Polyangia</taxon>
        <taxon>Polyangiales</taxon>
        <taxon>Polyangiaceae</taxon>
        <taxon>Sorangium</taxon>
    </lineage>
</organism>
<sequence length="147" mass="17258">MVRRAEAPMKRRFREEYDDSPRPIAPGSVSILLVACPRCCERAELARRHEPPQEVLSCSRCGHVEQNPSGYRYWLRVACCGHTLYAVDSHHLAFLELYIACPLRERLRMHWADRDYLATLPRWMCLARNRKRVLRGLRALRNKIVDS</sequence>
<keyword evidence="2" id="KW-1185">Reference proteome</keyword>
<dbReference type="EMBL" id="AM746676">
    <property type="protein sequence ID" value="CAN97622.1"/>
    <property type="molecule type" value="Genomic_DNA"/>
</dbReference>
<dbReference type="eggNOG" id="ENOG50315HQ">
    <property type="taxonomic scope" value="Bacteria"/>
</dbReference>
<dbReference type="HOGENOM" id="CLU_1766810_0_0_7"/>
<name>A9EZC6_SORC5</name>
<dbReference type="KEGG" id="scl:sce7453"/>
<dbReference type="Proteomes" id="UP000002139">
    <property type="component" value="Chromosome"/>
</dbReference>
<dbReference type="AlphaFoldDB" id="A9EZC6"/>
<accession>A9EZC6</accession>
<gene>
    <name evidence="1" type="ordered locus">sce7453</name>
</gene>